<evidence type="ECO:0000313" key="3">
    <source>
        <dbReference type="Proteomes" id="UP000700059"/>
    </source>
</evidence>
<dbReference type="Proteomes" id="UP000700059">
    <property type="component" value="Unassembled WGS sequence"/>
</dbReference>
<keyword evidence="1" id="KW-0812">Transmembrane</keyword>
<proteinExistence type="predicted"/>
<dbReference type="RefSeq" id="WP_221532685.1">
    <property type="nucleotide sequence ID" value="NZ_JAIGYP010000012.1"/>
</dbReference>
<reference evidence="2 3" key="1">
    <citation type="submission" date="2021-08" db="EMBL/GenBank/DDBJ databases">
        <title>Helicobacter spp. isolated from feces of Anatolian Ground Squirrel (Spermophilus xanthoprymnus) in Turkey.</title>
        <authorList>
            <person name="Aydin F."/>
            <person name="Abay S."/>
            <person name="Kayman T."/>
            <person name="Karakaya E."/>
            <person name="Saticioglu I.B."/>
        </authorList>
    </citation>
    <scope>NUCLEOTIDE SEQUENCE [LARGE SCALE GENOMIC DNA]</scope>
    <source>
        <strain evidence="2 3">Faydin-H70</strain>
    </source>
</reference>
<gene>
    <name evidence="2" type="ORF">K4G57_08115</name>
</gene>
<sequence>MEKESAIQTKVSIETKREIAKIGMSASLLLTAGSALFLKNKTAKTIHITAGVALVGFSIWHASLYPKKS</sequence>
<evidence type="ECO:0000313" key="2">
    <source>
        <dbReference type="EMBL" id="MBX7491422.1"/>
    </source>
</evidence>
<feature type="transmembrane region" description="Helical" evidence="1">
    <location>
        <begin position="45"/>
        <end position="63"/>
    </location>
</feature>
<feature type="transmembrane region" description="Helical" evidence="1">
    <location>
        <begin position="19"/>
        <end position="38"/>
    </location>
</feature>
<keyword evidence="1" id="KW-1133">Transmembrane helix</keyword>
<comment type="caution">
    <text evidence="2">The sequence shown here is derived from an EMBL/GenBank/DDBJ whole genome shotgun (WGS) entry which is preliminary data.</text>
</comment>
<protein>
    <submittedName>
        <fullName evidence="2">Uncharacterized protein</fullName>
    </submittedName>
</protein>
<evidence type="ECO:0000256" key="1">
    <source>
        <dbReference type="SAM" id="Phobius"/>
    </source>
</evidence>
<dbReference type="EMBL" id="JAIGYQ010000012">
    <property type="protein sequence ID" value="MBX7491422.1"/>
    <property type="molecule type" value="Genomic_DNA"/>
</dbReference>
<keyword evidence="1" id="KW-0472">Membrane</keyword>
<keyword evidence="3" id="KW-1185">Reference proteome</keyword>
<name>A0ABS7JPV4_9HELI</name>
<organism evidence="2 3">
    <name type="scientific">Helicobacter turcicus</name>
    <dbReference type="NCBI Taxonomy" id="2867412"/>
    <lineage>
        <taxon>Bacteria</taxon>
        <taxon>Pseudomonadati</taxon>
        <taxon>Campylobacterota</taxon>
        <taxon>Epsilonproteobacteria</taxon>
        <taxon>Campylobacterales</taxon>
        <taxon>Helicobacteraceae</taxon>
        <taxon>Helicobacter</taxon>
    </lineage>
</organism>
<accession>A0ABS7JPV4</accession>